<keyword evidence="2" id="KW-0964">Secreted</keyword>
<evidence type="ECO:0000259" key="8">
    <source>
        <dbReference type="PROSITE" id="PS50847"/>
    </source>
</evidence>
<accession>A0ABV6N2P7</accession>
<dbReference type="SUPFAM" id="SSF117074">
    <property type="entry name" value="Hypothetical protein PA1324"/>
    <property type="match status" value="1"/>
</dbReference>
<evidence type="ECO:0000313" key="9">
    <source>
        <dbReference type="EMBL" id="MFC0546552.1"/>
    </source>
</evidence>
<keyword evidence="6" id="KW-1133">Transmembrane helix</keyword>
<keyword evidence="6" id="KW-0812">Transmembrane</keyword>
<evidence type="ECO:0000256" key="3">
    <source>
        <dbReference type="ARBA" id="ARBA00022729"/>
    </source>
</evidence>
<feature type="domain" description="Gram-positive cocci surface proteins LPxTG" evidence="8">
    <location>
        <begin position="545"/>
        <end position="580"/>
    </location>
</feature>
<reference evidence="9 10" key="1">
    <citation type="submission" date="2024-09" db="EMBL/GenBank/DDBJ databases">
        <authorList>
            <person name="Sun Q."/>
            <person name="Mori K."/>
        </authorList>
    </citation>
    <scope>NUCLEOTIDE SEQUENCE [LARGE SCALE GENOMIC DNA]</scope>
    <source>
        <strain evidence="9 10">TBRC 1432</strain>
    </source>
</reference>
<organism evidence="9 10">
    <name type="scientific">Kutzneria chonburiensis</name>
    <dbReference type="NCBI Taxonomy" id="1483604"/>
    <lineage>
        <taxon>Bacteria</taxon>
        <taxon>Bacillati</taxon>
        <taxon>Actinomycetota</taxon>
        <taxon>Actinomycetes</taxon>
        <taxon>Pseudonocardiales</taxon>
        <taxon>Pseudonocardiaceae</taxon>
        <taxon>Kutzneria</taxon>
    </lineage>
</organism>
<keyword evidence="1" id="KW-0134">Cell wall</keyword>
<evidence type="ECO:0000256" key="1">
    <source>
        <dbReference type="ARBA" id="ARBA00022512"/>
    </source>
</evidence>
<evidence type="ECO:0000256" key="7">
    <source>
        <dbReference type="SAM" id="SignalP"/>
    </source>
</evidence>
<feature type="signal peptide" evidence="7">
    <location>
        <begin position="1"/>
        <end position="30"/>
    </location>
</feature>
<keyword evidence="4" id="KW-0572">Peptidoglycan-anchor</keyword>
<proteinExistence type="predicted"/>
<feature type="compositionally biased region" description="Low complexity" evidence="5">
    <location>
        <begin position="34"/>
        <end position="88"/>
    </location>
</feature>
<evidence type="ECO:0000256" key="2">
    <source>
        <dbReference type="ARBA" id="ARBA00022525"/>
    </source>
</evidence>
<name>A0ABV6N2P7_9PSEU</name>
<keyword evidence="6" id="KW-0472">Membrane</keyword>
<keyword evidence="3 7" id="KW-0732">Signal</keyword>
<evidence type="ECO:0000256" key="5">
    <source>
        <dbReference type="SAM" id="MobiDB-lite"/>
    </source>
</evidence>
<evidence type="ECO:0000313" key="10">
    <source>
        <dbReference type="Proteomes" id="UP001589810"/>
    </source>
</evidence>
<dbReference type="InterPro" id="IPR019931">
    <property type="entry name" value="LPXTG_anchor"/>
</dbReference>
<evidence type="ECO:0000256" key="4">
    <source>
        <dbReference type="ARBA" id="ARBA00023088"/>
    </source>
</evidence>
<feature type="chain" id="PRO_5046319610" description="Gram-positive cocci surface proteins LPxTG domain-containing protein" evidence="7">
    <location>
        <begin position="31"/>
        <end position="580"/>
    </location>
</feature>
<feature type="transmembrane region" description="Helical" evidence="6">
    <location>
        <begin position="553"/>
        <end position="573"/>
    </location>
</feature>
<dbReference type="EMBL" id="JBHLUD010000013">
    <property type="protein sequence ID" value="MFC0546552.1"/>
    <property type="molecule type" value="Genomic_DNA"/>
</dbReference>
<comment type="caution">
    <text evidence="9">The sequence shown here is derived from an EMBL/GenBank/DDBJ whole genome shotgun (WGS) entry which is preliminary data.</text>
</comment>
<dbReference type="SUPFAM" id="SSF49478">
    <property type="entry name" value="Cna protein B-type domain"/>
    <property type="match status" value="1"/>
</dbReference>
<sequence>MSYALLRRIAVGSGALTIALTTVLGGVAVADESPATATPAVTSSPATPTSDAPTPSESPTSSSPTTSSSEPTPSTSSSAEPTPSKSAAQPKDEAPAPKLDVTAKFDKSAWDWDEEVTGSITITNTGTAPAKNVSYWGSGYNAKFTFTGIPPNSGPVIIGHDLAPGESFVVTAKGTIVDRKTQIVDLFAQVWLDRAQASINASAYASVIPGRGDLKGTLYVDKNGNGRYDSGEGLSGVRVTISGGTTYHEEPAQTTDSDGHFAFIHIPFGGYGVTYDGLGDLVAQGQYWTIGDQPQTVFIEARPKVTDELAASVKLNSNTYAGGDTAHITVTLTNKGDRSLHAVTERCNGIGDANQLSGFSDGWGDLRDGHAGVSVPAHSTITIEVTEQVPVEARDWGYTALSCRFGETGFDEVVADAAFASVPGNVIPSVALTLVYDKNSDGNTVPVTGVKVYLTDYITKKIVASAVSDSAGSATFTSLPAGLYGIGLVGPWKTAGEQATIWPTRMGSVTISVEPGPDQPDPTVNPTNPTTNVPVSPAAQASPVLAYTGVADVLGLSLAAGAALVLGVGLVLLSRRRRTS</sequence>
<keyword evidence="10" id="KW-1185">Reference proteome</keyword>
<feature type="region of interest" description="Disordered" evidence="5">
    <location>
        <begin position="34"/>
        <end position="98"/>
    </location>
</feature>
<gene>
    <name evidence="9" type="ORF">ACFFH7_33915</name>
</gene>
<protein>
    <recommendedName>
        <fullName evidence="8">Gram-positive cocci surface proteins LPxTG domain-containing protein</fullName>
    </recommendedName>
</protein>
<dbReference type="RefSeq" id="WP_273936791.1">
    <property type="nucleotide sequence ID" value="NZ_CP097263.1"/>
</dbReference>
<dbReference type="InterPro" id="IPR013783">
    <property type="entry name" value="Ig-like_fold"/>
</dbReference>
<evidence type="ECO:0000256" key="6">
    <source>
        <dbReference type="SAM" id="Phobius"/>
    </source>
</evidence>
<dbReference type="Gene3D" id="2.60.40.10">
    <property type="entry name" value="Immunoglobulins"/>
    <property type="match status" value="3"/>
</dbReference>
<dbReference type="PROSITE" id="PS50847">
    <property type="entry name" value="GRAM_POS_ANCHORING"/>
    <property type="match status" value="1"/>
</dbReference>
<dbReference type="Proteomes" id="UP001589810">
    <property type="component" value="Unassembled WGS sequence"/>
</dbReference>